<evidence type="ECO:0000259" key="15">
    <source>
        <dbReference type="PROSITE" id="PS51352"/>
    </source>
</evidence>
<dbReference type="InterPro" id="IPR005792">
    <property type="entry name" value="Prot_disulphide_isomerase"/>
</dbReference>
<proteinExistence type="inferred from homology"/>
<dbReference type="PANTHER" id="PTHR18929">
    <property type="entry name" value="PROTEIN DISULFIDE ISOMERASE"/>
    <property type="match status" value="1"/>
</dbReference>
<dbReference type="GO" id="GO:0006457">
    <property type="term" value="P:protein folding"/>
    <property type="evidence" value="ECO:0007669"/>
    <property type="project" value="TreeGrafter"/>
</dbReference>
<protein>
    <recommendedName>
        <fullName evidence="4 13">Protein disulfide-isomerase</fullName>
        <ecNumber evidence="4 13">5.3.4.1</ecNumber>
    </recommendedName>
</protein>
<dbReference type="EC" id="5.3.4.1" evidence="4 13"/>
<dbReference type="GO" id="GO:0005788">
    <property type="term" value="C:endoplasmic reticulum lumen"/>
    <property type="evidence" value="ECO:0007669"/>
    <property type="project" value="UniProtKB-SubCell"/>
</dbReference>
<keyword evidence="6" id="KW-0677">Repeat</keyword>
<accession>A0A7S1KQ37</accession>
<feature type="chain" id="PRO_5031605339" description="Protein disulfide-isomerase" evidence="13">
    <location>
        <begin position="23"/>
        <end position="498"/>
    </location>
</feature>
<evidence type="ECO:0000256" key="8">
    <source>
        <dbReference type="ARBA" id="ARBA00023157"/>
    </source>
</evidence>
<feature type="domain" description="Thioredoxin" evidence="15">
    <location>
        <begin position="17"/>
        <end position="143"/>
    </location>
</feature>
<evidence type="ECO:0000256" key="12">
    <source>
        <dbReference type="RuleBase" id="RU004208"/>
    </source>
</evidence>
<dbReference type="InterPro" id="IPR017937">
    <property type="entry name" value="Thioredoxin_CS"/>
</dbReference>
<evidence type="ECO:0000256" key="2">
    <source>
        <dbReference type="ARBA" id="ARBA00004319"/>
    </source>
</evidence>
<organism evidence="16">
    <name type="scientific">Percolomonas cosmopolitus</name>
    <dbReference type="NCBI Taxonomy" id="63605"/>
    <lineage>
        <taxon>Eukaryota</taxon>
        <taxon>Discoba</taxon>
        <taxon>Heterolobosea</taxon>
        <taxon>Tetramitia</taxon>
        <taxon>Eutetramitia</taxon>
        <taxon>Percolomonadidae</taxon>
        <taxon>Percolomonas</taxon>
    </lineage>
</organism>
<comment type="catalytic activity">
    <reaction evidence="1 13">
        <text>Catalyzes the rearrangement of -S-S- bonds in proteins.</text>
        <dbReference type="EC" id="5.3.4.1"/>
    </reaction>
</comment>
<keyword evidence="8 11" id="KW-1015">Disulfide bond</keyword>
<feature type="domain" description="Thioredoxin" evidence="15">
    <location>
        <begin position="344"/>
        <end position="472"/>
    </location>
</feature>
<evidence type="ECO:0000256" key="9">
    <source>
        <dbReference type="ARBA" id="ARBA00023235"/>
    </source>
</evidence>
<dbReference type="EMBL" id="HBGD01003314">
    <property type="protein sequence ID" value="CAD9079505.1"/>
    <property type="molecule type" value="Transcribed_RNA"/>
</dbReference>
<evidence type="ECO:0000256" key="13">
    <source>
        <dbReference type="RuleBase" id="RU361130"/>
    </source>
</evidence>
<dbReference type="PROSITE" id="PS00194">
    <property type="entry name" value="THIOREDOXIN_1"/>
    <property type="match status" value="2"/>
</dbReference>
<dbReference type="PRINTS" id="PR00421">
    <property type="entry name" value="THIOREDOXIN"/>
</dbReference>
<evidence type="ECO:0000256" key="4">
    <source>
        <dbReference type="ARBA" id="ARBA00012723"/>
    </source>
</evidence>
<name>A0A7S1KQ37_9EUKA</name>
<sequence>MSTIKSSLLSLILALFVAIALASGDAANDDYKSGEHVTSLTQDTFDDFVKENEFVLIEFYAPWCPHCKALAVPFGEAAATLNAEGSPIKLADLDCEKNNEICTRFQVPGFPTLKLFKNGEPFKDYEEGRQAEDIVNYLKRKTGPPAVALARDAVEKFLKEHSSISTIVGYFQNKESELYQAFQKTAESLDDFVFGEVVGDGHEGDDKIVLHRYFHEEPLSITERVSEKIVQFITGHGFPLVDEINGKTFKRFVDSGLPIAVLFVKYDEDKQKNIDQLQKAAENLRGKIQFAYSDADEYGAQLEMMGGDSKKIPSIAAMNIEKRTNYPYNGELNADDIEKWAAGIADGSVKPFLKSAPIPEDNSEPVKVIVGKTFETIALDENKDVLVEFYAPWCGHCKKLVPIYEKLATYFGTVDELVVAKVDATENDVPDVNIEGFPTILFFPSNDKKNPIPYEGERTVAGFKRFLSKNAVASKDKIISLLKERKAEKQDKEQKDEL</sequence>
<dbReference type="CDD" id="cd02995">
    <property type="entry name" value="PDI_a_PDI_a'_C"/>
    <property type="match status" value="1"/>
</dbReference>
<comment type="subcellular location">
    <subcellularLocation>
        <location evidence="2">Endoplasmic reticulum lumen</location>
    </subcellularLocation>
</comment>
<comment type="similarity">
    <text evidence="3 12">Belongs to the protein disulfide isomerase family.</text>
</comment>
<dbReference type="CDD" id="cd02982">
    <property type="entry name" value="PDI_b'_family"/>
    <property type="match status" value="1"/>
</dbReference>
<dbReference type="GO" id="GO:0034976">
    <property type="term" value="P:response to endoplasmic reticulum stress"/>
    <property type="evidence" value="ECO:0007669"/>
    <property type="project" value="TreeGrafter"/>
</dbReference>
<dbReference type="SUPFAM" id="SSF52833">
    <property type="entry name" value="Thioredoxin-like"/>
    <property type="match status" value="4"/>
</dbReference>
<dbReference type="CDD" id="cd02961">
    <property type="entry name" value="PDI_a_family"/>
    <property type="match status" value="1"/>
</dbReference>
<dbReference type="FunFam" id="3.40.30.10:FF:000027">
    <property type="entry name" value="protein disulfide-isomerase A2"/>
    <property type="match status" value="1"/>
</dbReference>
<feature type="coiled-coil region" evidence="14">
    <location>
        <begin position="267"/>
        <end position="294"/>
    </location>
</feature>
<dbReference type="Gene3D" id="3.40.30.10">
    <property type="entry name" value="Glutaredoxin"/>
    <property type="match status" value="4"/>
</dbReference>
<dbReference type="Pfam" id="PF00085">
    <property type="entry name" value="Thioredoxin"/>
    <property type="match status" value="2"/>
</dbReference>
<dbReference type="InterPro" id="IPR036249">
    <property type="entry name" value="Thioredoxin-like_sf"/>
</dbReference>
<feature type="signal peptide" evidence="13">
    <location>
        <begin position="1"/>
        <end position="22"/>
    </location>
</feature>
<evidence type="ECO:0000256" key="5">
    <source>
        <dbReference type="ARBA" id="ARBA00022729"/>
    </source>
</evidence>
<keyword evidence="5 13" id="KW-0732">Signal</keyword>
<dbReference type="FunFam" id="3.40.30.10:FF:000107">
    <property type="entry name" value="Protein disulfide-isomerase 5-2"/>
    <property type="match status" value="1"/>
</dbReference>
<gene>
    <name evidence="16" type="ORF">PCOS0759_LOCUS2739</name>
</gene>
<evidence type="ECO:0000256" key="6">
    <source>
        <dbReference type="ARBA" id="ARBA00022737"/>
    </source>
</evidence>
<keyword evidence="10 11" id="KW-0676">Redox-active center</keyword>
<dbReference type="InterPro" id="IPR013766">
    <property type="entry name" value="Thioredoxin_domain"/>
</dbReference>
<keyword evidence="7" id="KW-0256">Endoplasmic reticulum</keyword>
<dbReference type="AlphaFoldDB" id="A0A7S1KQ37"/>
<dbReference type="NCBIfam" id="TIGR01126">
    <property type="entry name" value="pdi_dom"/>
    <property type="match status" value="1"/>
</dbReference>
<reference evidence="16" key="1">
    <citation type="submission" date="2021-01" db="EMBL/GenBank/DDBJ databases">
        <authorList>
            <person name="Corre E."/>
            <person name="Pelletier E."/>
            <person name="Niang G."/>
            <person name="Scheremetjew M."/>
            <person name="Finn R."/>
            <person name="Kale V."/>
            <person name="Holt S."/>
            <person name="Cochrane G."/>
            <person name="Meng A."/>
            <person name="Brown T."/>
            <person name="Cohen L."/>
        </authorList>
    </citation>
    <scope>NUCLEOTIDE SEQUENCE</scope>
    <source>
        <strain evidence="16">WS</strain>
    </source>
</reference>
<evidence type="ECO:0000256" key="10">
    <source>
        <dbReference type="ARBA" id="ARBA00023284"/>
    </source>
</evidence>
<dbReference type="InterPro" id="IPR005788">
    <property type="entry name" value="PDI_thioredoxin-like_dom"/>
</dbReference>
<keyword evidence="14" id="KW-0175">Coiled coil</keyword>
<dbReference type="PROSITE" id="PS51352">
    <property type="entry name" value="THIOREDOXIN_2"/>
    <property type="match status" value="2"/>
</dbReference>
<evidence type="ECO:0000256" key="14">
    <source>
        <dbReference type="SAM" id="Coils"/>
    </source>
</evidence>
<evidence type="ECO:0000256" key="3">
    <source>
        <dbReference type="ARBA" id="ARBA00006347"/>
    </source>
</evidence>
<keyword evidence="9 13" id="KW-0413">Isomerase</keyword>
<dbReference type="NCBIfam" id="TIGR01130">
    <property type="entry name" value="ER_PDI_fam"/>
    <property type="match status" value="1"/>
</dbReference>
<dbReference type="Pfam" id="PF13848">
    <property type="entry name" value="Thioredoxin_6"/>
    <property type="match status" value="1"/>
</dbReference>
<evidence type="ECO:0000256" key="1">
    <source>
        <dbReference type="ARBA" id="ARBA00001182"/>
    </source>
</evidence>
<evidence type="ECO:0000256" key="7">
    <source>
        <dbReference type="ARBA" id="ARBA00022824"/>
    </source>
</evidence>
<dbReference type="CDD" id="cd02981">
    <property type="entry name" value="PDI_b_family"/>
    <property type="match status" value="1"/>
</dbReference>
<feature type="disulfide bond" description="Redox-active" evidence="11">
    <location>
        <begin position="394"/>
        <end position="397"/>
    </location>
</feature>
<feature type="disulfide bond" description="Redox-active" evidence="11">
    <location>
        <begin position="64"/>
        <end position="67"/>
    </location>
</feature>
<dbReference type="GO" id="GO:0003756">
    <property type="term" value="F:protein disulfide isomerase activity"/>
    <property type="evidence" value="ECO:0007669"/>
    <property type="project" value="UniProtKB-EC"/>
</dbReference>
<evidence type="ECO:0000256" key="11">
    <source>
        <dbReference type="PIRSR" id="PIRSR605792-51"/>
    </source>
</evidence>
<evidence type="ECO:0000313" key="16">
    <source>
        <dbReference type="EMBL" id="CAD9079505.1"/>
    </source>
</evidence>